<name>A0A7X5X943_STRMQ</name>
<gene>
    <name evidence="9" type="ORF">SMALB_7009</name>
</gene>
<dbReference type="InterPro" id="IPR013780">
    <property type="entry name" value="Glyco_hydro_b"/>
</dbReference>
<evidence type="ECO:0000256" key="6">
    <source>
        <dbReference type="SAM" id="MobiDB-lite"/>
    </source>
</evidence>
<dbReference type="Pfam" id="PF16499">
    <property type="entry name" value="Melibiase_2"/>
    <property type="match status" value="1"/>
</dbReference>
<evidence type="ECO:0000256" key="2">
    <source>
        <dbReference type="ARBA" id="ARBA00022729"/>
    </source>
</evidence>
<feature type="region of interest" description="Disordered" evidence="6">
    <location>
        <begin position="505"/>
        <end position="531"/>
    </location>
</feature>
<dbReference type="Gene3D" id="3.20.20.70">
    <property type="entry name" value="Aldolase class I"/>
    <property type="match status" value="1"/>
</dbReference>
<reference evidence="9 10" key="1">
    <citation type="submission" date="2020-02" db="EMBL/GenBank/DDBJ databases">
        <title>Streptomyces malaysiensis DSM14702 (JHCC583434, PFL_A843) Genome sequencing and assembly.</title>
        <authorList>
            <person name="Samborskyy M."/>
        </authorList>
    </citation>
    <scope>NUCLEOTIDE SEQUENCE [LARGE SCALE GENOMIC DNA]</scope>
    <source>
        <strain evidence="9 10">DSM 14702</strain>
    </source>
</reference>
<dbReference type="Pfam" id="PF17801">
    <property type="entry name" value="Melibiase_C"/>
    <property type="match status" value="1"/>
</dbReference>
<dbReference type="GO" id="GO:0005975">
    <property type="term" value="P:carbohydrate metabolic process"/>
    <property type="evidence" value="ECO:0007669"/>
    <property type="project" value="InterPro"/>
</dbReference>
<evidence type="ECO:0000256" key="5">
    <source>
        <dbReference type="RuleBase" id="RU361168"/>
    </source>
</evidence>
<accession>A0A7X5X943</accession>
<dbReference type="CDD" id="cd14792">
    <property type="entry name" value="GH27"/>
    <property type="match status" value="1"/>
</dbReference>
<feature type="domain" description="Alpha galactosidase C-terminal" evidence="7">
    <location>
        <begin position="402"/>
        <end position="473"/>
    </location>
</feature>
<dbReference type="Proteomes" id="UP000536624">
    <property type="component" value="Unassembled WGS sequence"/>
</dbReference>
<dbReference type="InterPro" id="IPR041233">
    <property type="entry name" value="Melibiase_C"/>
</dbReference>
<organism evidence="9 10">
    <name type="scientific">Streptomyces malaysiensis</name>
    <dbReference type="NCBI Taxonomy" id="92644"/>
    <lineage>
        <taxon>Bacteria</taxon>
        <taxon>Bacillati</taxon>
        <taxon>Actinomycetota</taxon>
        <taxon>Actinomycetes</taxon>
        <taxon>Kitasatosporales</taxon>
        <taxon>Streptomycetaceae</taxon>
        <taxon>Streptomyces</taxon>
        <taxon>Streptomyces violaceusniger group</taxon>
    </lineage>
</organism>
<keyword evidence="3 5" id="KW-0378">Hydrolase</keyword>
<feature type="domain" description="PLL-like beta propeller" evidence="8">
    <location>
        <begin position="533"/>
        <end position="710"/>
    </location>
</feature>
<evidence type="ECO:0000256" key="1">
    <source>
        <dbReference type="ARBA" id="ARBA00009743"/>
    </source>
</evidence>
<dbReference type="AlphaFoldDB" id="A0A7X5X943"/>
<dbReference type="GO" id="GO:0004557">
    <property type="term" value="F:alpha-galactosidase activity"/>
    <property type="evidence" value="ECO:0007669"/>
    <property type="project" value="UniProtKB-EC"/>
</dbReference>
<evidence type="ECO:0000313" key="9">
    <source>
        <dbReference type="EMBL" id="NIY68910.1"/>
    </source>
</evidence>
<sequence>MTGFRPRATVIAVTPPTPVTGRPRHVSFLLPNPRERHVTSPPPVRRPRHRTPARGAVATAIAVVLATAAAPTATAAPAVDQGAPDYYDSGLAPTPYMGWNTYYGLGAPTEKEVRSVADRLVSSGLRDSGYDIVWLDGGWQADTPRNDRGQLAAHPDRFPSGIPALVSYLHQRGLRAGIYTDAGTYDGGKSCGLGSRGHYTEDARQFADWKIDAIKVDFLCGIGEKLDPGPAFKEFGDAVAKSGRRMLLNLCNPLTDDWGLPHTPEQDAHNSYGYAPTIADSWRTGTDIAWGTPSPGQWPNVLRNMDANAWHPEAQGPGHYNDPDYLIPMRRMADGSLELTEEESTTQLVMWAEMGSPLVIGSDPRTLSDSMLRTLRNPEIIAVDQDPLGVQGVRVATDSAGDVYSKVLSGHGRRAVVLLNRSDRPAERTVNFPDVALGGPVKVHDLRARADRGRHTGSYTVEVPAHGTAFLTLTGEDALPGAALGEKTSASPAVVRDGETLTTFFRGPGGTLGRHTEDGGGRPRTGNLGGPANGRILGQPAAYASAGGRIDVFVRGADSRAYRRVFAHGRWGAWQDLGGKLTDAPSVAFADGAHWTLTARGADGRIVQRGPSSGWSSLGAPGDRPTYGRPSAVVDARGRTHVAVRTSADEVWTRSRDASGQWSRWSSLGGTVSGSPTLVAAGDAVVLYARAGDYTLWQRRYENGGWQRWTKRPEFPSAAFDGALGAVAGPEGVVDAVYRGVDGSVHRTQFK</sequence>
<dbReference type="SUPFAM" id="SSF51011">
    <property type="entry name" value="Glycosyl hydrolase domain"/>
    <property type="match status" value="1"/>
</dbReference>
<dbReference type="EC" id="3.2.1.22" evidence="5"/>
<dbReference type="EMBL" id="JAALLH010000001">
    <property type="protein sequence ID" value="NIY68910.1"/>
    <property type="molecule type" value="Genomic_DNA"/>
</dbReference>
<comment type="catalytic activity">
    <reaction evidence="5">
        <text>Hydrolysis of terminal, non-reducing alpha-D-galactose residues in alpha-D-galactosides, including galactose oligosaccharides, galactomannans and galactolipids.</text>
        <dbReference type="EC" id="3.2.1.22"/>
    </reaction>
</comment>
<evidence type="ECO:0000313" key="10">
    <source>
        <dbReference type="Proteomes" id="UP000536624"/>
    </source>
</evidence>
<keyword evidence="4 5" id="KW-0326">Glycosidase</keyword>
<comment type="similarity">
    <text evidence="1 5">Belongs to the glycosyl hydrolase 27 family.</text>
</comment>
<keyword evidence="2" id="KW-0732">Signal</keyword>
<protein>
    <recommendedName>
        <fullName evidence="5">Alpha-galactosidase</fullName>
        <ecNumber evidence="5">3.2.1.22</ecNumber>
    </recommendedName>
    <alternativeName>
        <fullName evidence="5">Melibiase</fullName>
    </alternativeName>
</protein>
<dbReference type="PRINTS" id="PR00740">
    <property type="entry name" value="GLHYDRLASE27"/>
</dbReference>
<dbReference type="InterPro" id="IPR017853">
    <property type="entry name" value="GH"/>
</dbReference>
<dbReference type="PANTHER" id="PTHR11452:SF75">
    <property type="entry name" value="ALPHA-GALACTOSIDASE MEL1"/>
    <property type="match status" value="1"/>
</dbReference>
<comment type="caution">
    <text evidence="9">The sequence shown here is derived from an EMBL/GenBank/DDBJ whole genome shotgun (WGS) entry which is preliminary data.</text>
</comment>
<dbReference type="InterPro" id="IPR013785">
    <property type="entry name" value="Aldolase_TIM"/>
</dbReference>
<evidence type="ECO:0000256" key="4">
    <source>
        <dbReference type="ARBA" id="ARBA00023295"/>
    </source>
</evidence>
<evidence type="ECO:0000259" key="7">
    <source>
        <dbReference type="Pfam" id="PF17801"/>
    </source>
</evidence>
<dbReference type="SUPFAM" id="SSF89372">
    <property type="entry name" value="Fucose-specific lectin"/>
    <property type="match status" value="1"/>
</dbReference>
<dbReference type="InterPro" id="IPR002241">
    <property type="entry name" value="Glyco_hydro_27"/>
</dbReference>
<proteinExistence type="inferred from homology"/>
<dbReference type="Gene3D" id="2.120.10.70">
    <property type="entry name" value="Fucose-specific lectin"/>
    <property type="match status" value="1"/>
</dbReference>
<dbReference type="Gene3D" id="2.60.40.1180">
    <property type="entry name" value="Golgi alpha-mannosidase II"/>
    <property type="match status" value="1"/>
</dbReference>
<evidence type="ECO:0000259" key="8">
    <source>
        <dbReference type="Pfam" id="PF26607"/>
    </source>
</evidence>
<dbReference type="InterPro" id="IPR058502">
    <property type="entry name" value="PLL-like_beta-prop"/>
</dbReference>
<dbReference type="Pfam" id="PF26607">
    <property type="entry name" value="DUF8189"/>
    <property type="match status" value="1"/>
</dbReference>
<keyword evidence="5" id="KW-1015">Disulfide bond</keyword>
<evidence type="ECO:0000256" key="3">
    <source>
        <dbReference type="ARBA" id="ARBA00022801"/>
    </source>
</evidence>
<dbReference type="SUPFAM" id="SSF51445">
    <property type="entry name" value="(Trans)glycosidases"/>
    <property type="match status" value="1"/>
</dbReference>
<dbReference type="PANTHER" id="PTHR11452">
    <property type="entry name" value="ALPHA-GALACTOSIDASE/ALPHA-N-ACETYLGALACTOSAMINIDASE"/>
    <property type="match status" value="1"/>
</dbReference>